<evidence type="ECO:0000313" key="3">
    <source>
        <dbReference type="Proteomes" id="UP000499080"/>
    </source>
</evidence>
<organism evidence="1 3">
    <name type="scientific">Araneus ventricosus</name>
    <name type="common">Orbweaver spider</name>
    <name type="synonym">Epeira ventricosa</name>
    <dbReference type="NCBI Taxonomy" id="182803"/>
    <lineage>
        <taxon>Eukaryota</taxon>
        <taxon>Metazoa</taxon>
        <taxon>Ecdysozoa</taxon>
        <taxon>Arthropoda</taxon>
        <taxon>Chelicerata</taxon>
        <taxon>Arachnida</taxon>
        <taxon>Araneae</taxon>
        <taxon>Araneomorphae</taxon>
        <taxon>Entelegynae</taxon>
        <taxon>Araneoidea</taxon>
        <taxon>Araneidae</taxon>
        <taxon>Araneus</taxon>
    </lineage>
</organism>
<dbReference type="EMBL" id="BGPR01057667">
    <property type="protein sequence ID" value="GBO33951.1"/>
    <property type="molecule type" value="Genomic_DNA"/>
</dbReference>
<name>A0A4Y2W894_ARAVE</name>
<keyword evidence="3" id="KW-1185">Reference proteome</keyword>
<proteinExistence type="predicted"/>
<dbReference type="EMBL" id="BGPR01057611">
    <property type="protein sequence ID" value="GBO33903.1"/>
    <property type="molecule type" value="Genomic_DNA"/>
</dbReference>
<gene>
    <name evidence="1" type="ORF">AVEN_156005_1</name>
    <name evidence="2" type="ORF">AVEN_273755_1</name>
</gene>
<dbReference type="Proteomes" id="UP000499080">
    <property type="component" value="Unassembled WGS sequence"/>
</dbReference>
<accession>A0A4Y2W894</accession>
<comment type="caution">
    <text evidence="1">The sequence shown here is derived from an EMBL/GenBank/DDBJ whole genome shotgun (WGS) entry which is preliminary data.</text>
</comment>
<reference evidence="1 3" key="1">
    <citation type="journal article" date="2019" name="Sci. Rep.">
        <title>Orb-weaving spider Araneus ventricosus genome elucidates the spidroin gene catalogue.</title>
        <authorList>
            <person name="Kono N."/>
            <person name="Nakamura H."/>
            <person name="Ohtoshi R."/>
            <person name="Moran D.A.P."/>
            <person name="Shinohara A."/>
            <person name="Yoshida Y."/>
            <person name="Fujiwara M."/>
            <person name="Mori M."/>
            <person name="Tomita M."/>
            <person name="Arakawa K."/>
        </authorList>
    </citation>
    <scope>NUCLEOTIDE SEQUENCE [LARGE SCALE GENOMIC DNA]</scope>
</reference>
<protein>
    <submittedName>
        <fullName evidence="1">Uncharacterized protein</fullName>
    </submittedName>
</protein>
<sequence>MKHKNPLKESHKNYYRKHQLGNLEVAVVGFLLQSLKIFDYNGEMQHFTNDEMGEVHFVYGVVYDIGRATARLCAKRYRIRCLPLHQMFESLYWTLWEYGTIYSSRYDTGWPRATLASAMEEVAWSHVKHNPGLRNSIPAASAHERVRRLW</sequence>
<evidence type="ECO:0000313" key="1">
    <source>
        <dbReference type="EMBL" id="GBO33903.1"/>
    </source>
</evidence>
<evidence type="ECO:0000313" key="2">
    <source>
        <dbReference type="EMBL" id="GBO33951.1"/>
    </source>
</evidence>
<dbReference type="AlphaFoldDB" id="A0A4Y2W894"/>